<sequence>NEVESTNMQTAASSEKIQKPESKRQKPASTPEKSNMGKKQKLKQKTSVTPTITKKSDGPKKAKIAKLDGEASKKNEKPAKKQK</sequence>
<reference evidence="2 3" key="1">
    <citation type="submission" date="2024-05" db="EMBL/GenBank/DDBJ databases">
        <title>Genome sequencing and assembly of Indian major carp, Cirrhinus mrigala (Hamilton, 1822).</title>
        <authorList>
            <person name="Mohindra V."/>
            <person name="Chowdhury L.M."/>
            <person name="Lal K."/>
            <person name="Jena J.K."/>
        </authorList>
    </citation>
    <scope>NUCLEOTIDE SEQUENCE [LARGE SCALE GENOMIC DNA]</scope>
    <source>
        <strain evidence="2">CM1030</strain>
        <tissue evidence="2">Blood</tissue>
    </source>
</reference>
<feature type="compositionally biased region" description="Polar residues" evidence="1">
    <location>
        <begin position="1"/>
        <end position="15"/>
    </location>
</feature>
<organism evidence="2 3">
    <name type="scientific">Cirrhinus mrigala</name>
    <name type="common">Mrigala</name>
    <dbReference type="NCBI Taxonomy" id="683832"/>
    <lineage>
        <taxon>Eukaryota</taxon>
        <taxon>Metazoa</taxon>
        <taxon>Chordata</taxon>
        <taxon>Craniata</taxon>
        <taxon>Vertebrata</taxon>
        <taxon>Euteleostomi</taxon>
        <taxon>Actinopterygii</taxon>
        <taxon>Neopterygii</taxon>
        <taxon>Teleostei</taxon>
        <taxon>Ostariophysi</taxon>
        <taxon>Cypriniformes</taxon>
        <taxon>Cyprinidae</taxon>
        <taxon>Labeoninae</taxon>
        <taxon>Labeonini</taxon>
        <taxon>Cirrhinus</taxon>
    </lineage>
</organism>
<dbReference type="Proteomes" id="UP001529510">
    <property type="component" value="Unassembled WGS sequence"/>
</dbReference>
<feature type="region of interest" description="Disordered" evidence="1">
    <location>
        <begin position="1"/>
        <end position="83"/>
    </location>
</feature>
<evidence type="ECO:0000313" key="2">
    <source>
        <dbReference type="EMBL" id="KAL0172677.1"/>
    </source>
</evidence>
<comment type="caution">
    <text evidence="2">The sequence shown here is derived from an EMBL/GenBank/DDBJ whole genome shotgun (WGS) entry which is preliminary data.</text>
</comment>
<keyword evidence="3" id="KW-1185">Reference proteome</keyword>
<dbReference type="AlphaFoldDB" id="A0ABD0PFV8"/>
<name>A0ABD0PFV8_CIRMR</name>
<feature type="compositionally biased region" description="Basic and acidic residues" evidence="1">
    <location>
        <begin position="54"/>
        <end position="83"/>
    </location>
</feature>
<feature type="non-terminal residue" evidence="2">
    <location>
        <position position="1"/>
    </location>
</feature>
<evidence type="ECO:0000256" key="1">
    <source>
        <dbReference type="SAM" id="MobiDB-lite"/>
    </source>
</evidence>
<gene>
    <name evidence="2" type="ORF">M9458_032988</name>
</gene>
<dbReference type="EMBL" id="JAMKFB020000016">
    <property type="protein sequence ID" value="KAL0172677.1"/>
    <property type="molecule type" value="Genomic_DNA"/>
</dbReference>
<evidence type="ECO:0000313" key="3">
    <source>
        <dbReference type="Proteomes" id="UP001529510"/>
    </source>
</evidence>
<accession>A0ABD0PFV8</accession>
<feature type="non-terminal residue" evidence="2">
    <location>
        <position position="83"/>
    </location>
</feature>
<protein>
    <submittedName>
        <fullName evidence="2">Uncharacterized protein</fullName>
    </submittedName>
</protein>
<proteinExistence type="predicted"/>